<gene>
    <name evidence="1" type="ORF">NCTC13294_01341</name>
</gene>
<dbReference type="AlphaFoldDB" id="A0A381E7V9"/>
<sequence>MSGDPVKPQGKHPAQRVTERLLKHFPITVSWALGEVGGKDRNWHSACYLPSTALINYAVDTEPPQRQETFREMLALQSILSWRATQGIYRFDPDLYREIAATPLTSTLPVEAFFTLPAWGIYLELQDGRFAGRAVDGVFVSLSDDSASEGYGLELRLVFVAGRGDSIVSFPLPLTGGTIGDCLDALQVSGVHSLQKHLGREAAGTISPLREDADFVADLARCLSLVLYLCSEEPDTPAPRARPLPRRDKRGAVIVEAVQPKVWDVGLRFGTQYRAWQGSHTSEGADSGHGGSVRPHVRRAHWHGYWYGKLDQAEKRTFRLRWLSPILVGDHHGELPAVVHPVKKSPLKHG</sequence>
<organism evidence="1 2">
    <name type="scientific">Cardiobacterium valvarum</name>
    <dbReference type="NCBI Taxonomy" id="194702"/>
    <lineage>
        <taxon>Bacteria</taxon>
        <taxon>Pseudomonadati</taxon>
        <taxon>Pseudomonadota</taxon>
        <taxon>Gammaproteobacteria</taxon>
        <taxon>Cardiobacteriales</taxon>
        <taxon>Cardiobacteriaceae</taxon>
        <taxon>Cardiobacterium</taxon>
    </lineage>
</organism>
<dbReference type="InterPro" id="IPR058915">
    <property type="entry name" value="AcrVA2-like"/>
</dbReference>
<reference evidence="1 2" key="1">
    <citation type="submission" date="2018-06" db="EMBL/GenBank/DDBJ databases">
        <authorList>
            <consortium name="Pathogen Informatics"/>
            <person name="Doyle S."/>
        </authorList>
    </citation>
    <scope>NUCLEOTIDE SEQUENCE [LARGE SCALE GENOMIC DNA]</scope>
    <source>
        <strain evidence="1 2">NCTC13294</strain>
    </source>
</reference>
<name>A0A381E7V9_9GAMM</name>
<dbReference type="Pfam" id="PF26125">
    <property type="entry name" value="AcrVA2-like"/>
    <property type="match status" value="1"/>
</dbReference>
<proteinExistence type="predicted"/>
<accession>A0A381E7V9</accession>
<evidence type="ECO:0000313" key="1">
    <source>
        <dbReference type="EMBL" id="SUX22793.1"/>
    </source>
</evidence>
<protein>
    <submittedName>
        <fullName evidence="1">Uncharacterized protein</fullName>
    </submittedName>
</protein>
<dbReference type="EMBL" id="UFUW01000001">
    <property type="protein sequence ID" value="SUX22793.1"/>
    <property type="molecule type" value="Genomic_DNA"/>
</dbReference>
<keyword evidence="2" id="KW-1185">Reference proteome</keyword>
<dbReference type="Proteomes" id="UP000254572">
    <property type="component" value="Unassembled WGS sequence"/>
</dbReference>
<evidence type="ECO:0000313" key="2">
    <source>
        <dbReference type="Proteomes" id="UP000254572"/>
    </source>
</evidence>
<dbReference type="CDD" id="cd22987">
    <property type="entry name" value="AcrVA2-like"/>
    <property type="match status" value="1"/>
</dbReference>